<keyword evidence="2" id="KW-1185">Reference proteome</keyword>
<reference evidence="1 2" key="1">
    <citation type="journal article" date="2018" name="J. Allergy Clin. Immunol.">
        <title>High-quality assembly of Dermatophagoides pteronyssinus genome and transcriptome reveals a wide range of novel allergens.</title>
        <authorList>
            <person name="Liu X.Y."/>
            <person name="Yang K.Y."/>
            <person name="Wang M.Q."/>
            <person name="Kwok J.S."/>
            <person name="Zeng X."/>
            <person name="Yang Z."/>
            <person name="Xiao X.J."/>
            <person name="Lau C.P."/>
            <person name="Li Y."/>
            <person name="Huang Z.M."/>
            <person name="Ba J.G."/>
            <person name="Yim A.K."/>
            <person name="Ouyang C.Y."/>
            <person name="Ngai S.M."/>
            <person name="Chan T.F."/>
            <person name="Leung E.L."/>
            <person name="Liu L."/>
            <person name="Liu Z.G."/>
            <person name="Tsui S.K."/>
        </authorList>
    </citation>
    <scope>NUCLEOTIDE SEQUENCE [LARGE SCALE GENOMIC DNA]</scope>
    <source>
        <strain evidence="1">Derp</strain>
    </source>
</reference>
<evidence type="ECO:0000313" key="2">
    <source>
        <dbReference type="Proteomes" id="UP000887458"/>
    </source>
</evidence>
<name>A0ABQ8JTN5_DERPT</name>
<protein>
    <submittedName>
        <fullName evidence="1">Uncharacterized protein</fullName>
    </submittedName>
</protein>
<proteinExistence type="predicted"/>
<reference evidence="1 2" key="2">
    <citation type="journal article" date="2022" name="Mol. Biol. Evol.">
        <title>Comparative Genomics Reveals Insights into the Divergent Evolution of Astigmatic Mites and Household Pest Adaptations.</title>
        <authorList>
            <person name="Xiong Q."/>
            <person name="Wan A.T."/>
            <person name="Liu X."/>
            <person name="Fung C.S."/>
            <person name="Xiao X."/>
            <person name="Malainual N."/>
            <person name="Hou J."/>
            <person name="Wang L."/>
            <person name="Wang M."/>
            <person name="Yang K.Y."/>
            <person name="Cui Y."/>
            <person name="Leung E.L."/>
            <person name="Nong W."/>
            <person name="Shin S.K."/>
            <person name="Au S.W."/>
            <person name="Jeong K.Y."/>
            <person name="Chew F.T."/>
            <person name="Hui J.H."/>
            <person name="Leung T.F."/>
            <person name="Tungtrongchitr A."/>
            <person name="Zhong N."/>
            <person name="Liu Z."/>
            <person name="Tsui S.K."/>
        </authorList>
    </citation>
    <scope>NUCLEOTIDE SEQUENCE [LARGE SCALE GENOMIC DNA]</scope>
    <source>
        <strain evidence="1">Derp</strain>
    </source>
</reference>
<dbReference type="Proteomes" id="UP000887458">
    <property type="component" value="Unassembled WGS sequence"/>
</dbReference>
<sequence>MLILDKNYTFISTDIPNRIIQDLEPIRNNDEAEFVTMVLNGPFIFCRQLMQSGRTPGLHVPN</sequence>
<accession>A0ABQ8JTN5</accession>
<organism evidence="1 2">
    <name type="scientific">Dermatophagoides pteronyssinus</name>
    <name type="common">European house dust mite</name>
    <dbReference type="NCBI Taxonomy" id="6956"/>
    <lineage>
        <taxon>Eukaryota</taxon>
        <taxon>Metazoa</taxon>
        <taxon>Ecdysozoa</taxon>
        <taxon>Arthropoda</taxon>
        <taxon>Chelicerata</taxon>
        <taxon>Arachnida</taxon>
        <taxon>Acari</taxon>
        <taxon>Acariformes</taxon>
        <taxon>Sarcoptiformes</taxon>
        <taxon>Astigmata</taxon>
        <taxon>Psoroptidia</taxon>
        <taxon>Analgoidea</taxon>
        <taxon>Pyroglyphidae</taxon>
        <taxon>Dermatophagoidinae</taxon>
        <taxon>Dermatophagoides</taxon>
    </lineage>
</organism>
<dbReference type="EMBL" id="NJHN03000013">
    <property type="protein sequence ID" value="KAH9425990.1"/>
    <property type="molecule type" value="Genomic_DNA"/>
</dbReference>
<gene>
    <name evidence="1" type="ORF">DERP_015318</name>
</gene>
<comment type="caution">
    <text evidence="1">The sequence shown here is derived from an EMBL/GenBank/DDBJ whole genome shotgun (WGS) entry which is preliminary data.</text>
</comment>
<evidence type="ECO:0000313" key="1">
    <source>
        <dbReference type="EMBL" id="KAH9425990.1"/>
    </source>
</evidence>